<dbReference type="Proteomes" id="UP000324298">
    <property type="component" value="Unassembled WGS sequence"/>
</dbReference>
<dbReference type="RefSeq" id="WP_149309024.1">
    <property type="nucleotide sequence ID" value="NZ_SRSD01000010.1"/>
</dbReference>
<evidence type="ECO:0000313" key="1">
    <source>
        <dbReference type="EMBL" id="KAA0888732.1"/>
    </source>
</evidence>
<organism evidence="1 2">
    <name type="scientific">Oryzomonas rubra</name>
    <dbReference type="NCBI Taxonomy" id="2509454"/>
    <lineage>
        <taxon>Bacteria</taxon>
        <taxon>Pseudomonadati</taxon>
        <taxon>Thermodesulfobacteriota</taxon>
        <taxon>Desulfuromonadia</taxon>
        <taxon>Geobacterales</taxon>
        <taxon>Geobacteraceae</taxon>
        <taxon>Oryzomonas</taxon>
    </lineage>
</organism>
<sequence length="71" mass="7908">MRWDNMTTLPLLKTVMRLKRATKTELSLISGVSERTIGTARAGKPIDATLAGYISQALVQNEFSRDKRGGW</sequence>
<protein>
    <submittedName>
        <fullName evidence="1">Uncharacterized protein</fullName>
    </submittedName>
</protein>
<name>A0A5A9X6C9_9BACT</name>
<accession>A0A5A9X6C9</accession>
<gene>
    <name evidence="1" type="ORF">ET418_15240</name>
</gene>
<proteinExistence type="predicted"/>
<keyword evidence="2" id="KW-1185">Reference proteome</keyword>
<comment type="caution">
    <text evidence="1">The sequence shown here is derived from an EMBL/GenBank/DDBJ whole genome shotgun (WGS) entry which is preliminary data.</text>
</comment>
<dbReference type="EMBL" id="SRSD01000010">
    <property type="protein sequence ID" value="KAA0888732.1"/>
    <property type="molecule type" value="Genomic_DNA"/>
</dbReference>
<evidence type="ECO:0000313" key="2">
    <source>
        <dbReference type="Proteomes" id="UP000324298"/>
    </source>
</evidence>
<reference evidence="1 2" key="1">
    <citation type="submission" date="2019-04" db="EMBL/GenBank/DDBJ databases">
        <title>Geobacter ruber sp. nov., ferric-reducing bacteria isolated from paddy soil.</title>
        <authorList>
            <person name="Xu Z."/>
            <person name="Masuda Y."/>
            <person name="Itoh H."/>
            <person name="Senoo K."/>
        </authorList>
    </citation>
    <scope>NUCLEOTIDE SEQUENCE [LARGE SCALE GENOMIC DNA]</scope>
    <source>
        <strain evidence="1 2">Red88</strain>
    </source>
</reference>
<dbReference type="AlphaFoldDB" id="A0A5A9X6C9"/>